<keyword evidence="7" id="KW-0594">Phospholipid biosynthesis</keyword>
<comment type="similarity">
    <text evidence="2">Belongs to the cytidylyltransferase family.</text>
</comment>
<dbReference type="GO" id="GO:0005635">
    <property type="term" value="C:nuclear envelope"/>
    <property type="evidence" value="ECO:0007669"/>
    <property type="project" value="TreeGrafter"/>
</dbReference>
<feature type="compositionally biased region" description="Low complexity" evidence="11">
    <location>
        <begin position="1"/>
        <end position="40"/>
    </location>
</feature>
<evidence type="ECO:0000256" key="10">
    <source>
        <dbReference type="ARBA" id="ARBA00026101"/>
    </source>
</evidence>
<keyword evidence="8" id="KW-1208">Phospholipid metabolism</keyword>
<accession>A0A0L0SYW5</accession>
<dbReference type="Gene3D" id="3.40.50.620">
    <property type="entry name" value="HUPs"/>
    <property type="match status" value="1"/>
</dbReference>
<dbReference type="EMBL" id="GG745354">
    <property type="protein sequence ID" value="KNE67697.1"/>
    <property type="molecule type" value="Genomic_DNA"/>
</dbReference>
<evidence type="ECO:0000313" key="13">
    <source>
        <dbReference type="EMBL" id="KNE67697.1"/>
    </source>
</evidence>
<keyword evidence="14" id="KW-1185">Reference proteome</keyword>
<evidence type="ECO:0000256" key="11">
    <source>
        <dbReference type="SAM" id="MobiDB-lite"/>
    </source>
</evidence>
<feature type="compositionally biased region" description="Pro residues" evidence="11">
    <location>
        <begin position="356"/>
        <end position="367"/>
    </location>
</feature>
<dbReference type="NCBIfam" id="TIGR00125">
    <property type="entry name" value="cyt_tran_rel"/>
    <property type="match status" value="1"/>
</dbReference>
<dbReference type="OrthoDB" id="17102at2759"/>
<evidence type="ECO:0000256" key="7">
    <source>
        <dbReference type="ARBA" id="ARBA00023209"/>
    </source>
</evidence>
<reference evidence="14" key="2">
    <citation type="submission" date="2009-11" db="EMBL/GenBank/DDBJ databases">
        <title>The Genome Sequence of Allomyces macrogynus strain ATCC 38327.</title>
        <authorList>
            <consortium name="The Broad Institute Genome Sequencing Platform"/>
            <person name="Russ C."/>
            <person name="Cuomo C."/>
            <person name="Shea T."/>
            <person name="Young S.K."/>
            <person name="Zeng Q."/>
            <person name="Koehrsen M."/>
            <person name="Haas B."/>
            <person name="Borodovsky M."/>
            <person name="Guigo R."/>
            <person name="Alvarado L."/>
            <person name="Berlin A."/>
            <person name="Borenstein D."/>
            <person name="Chen Z."/>
            <person name="Engels R."/>
            <person name="Freedman E."/>
            <person name="Gellesch M."/>
            <person name="Goldberg J."/>
            <person name="Griggs A."/>
            <person name="Gujja S."/>
            <person name="Heiman D."/>
            <person name="Hepburn T."/>
            <person name="Howarth C."/>
            <person name="Jen D."/>
            <person name="Larson L."/>
            <person name="Lewis B."/>
            <person name="Mehta T."/>
            <person name="Park D."/>
            <person name="Pearson M."/>
            <person name="Roberts A."/>
            <person name="Saif S."/>
            <person name="Shenoy N."/>
            <person name="Sisk P."/>
            <person name="Stolte C."/>
            <person name="Sykes S."/>
            <person name="Walk T."/>
            <person name="White J."/>
            <person name="Yandava C."/>
            <person name="Burger G."/>
            <person name="Gray M.W."/>
            <person name="Holland P.W.H."/>
            <person name="King N."/>
            <person name="Lang F.B.F."/>
            <person name="Roger A.J."/>
            <person name="Ruiz-Trillo I."/>
            <person name="Lander E."/>
            <person name="Nusbaum C."/>
        </authorList>
    </citation>
    <scope>NUCLEOTIDE SEQUENCE [LARGE SCALE GENOMIC DNA]</scope>
    <source>
        <strain evidence="14">ATCC 38327</strain>
    </source>
</reference>
<dbReference type="InterPro" id="IPR045049">
    <property type="entry name" value="Pcy1-like"/>
</dbReference>
<dbReference type="AlphaFoldDB" id="A0A0L0SYW5"/>
<feature type="region of interest" description="Disordered" evidence="11">
    <location>
        <begin position="292"/>
        <end position="393"/>
    </location>
</feature>
<feature type="compositionally biased region" description="Low complexity" evidence="11">
    <location>
        <begin position="370"/>
        <end position="385"/>
    </location>
</feature>
<organism evidence="13 14">
    <name type="scientific">Allomyces macrogynus (strain ATCC 38327)</name>
    <name type="common">Allomyces javanicus var. macrogynus</name>
    <dbReference type="NCBI Taxonomy" id="578462"/>
    <lineage>
        <taxon>Eukaryota</taxon>
        <taxon>Fungi</taxon>
        <taxon>Fungi incertae sedis</taxon>
        <taxon>Blastocladiomycota</taxon>
        <taxon>Blastocladiomycetes</taxon>
        <taxon>Blastocladiales</taxon>
        <taxon>Blastocladiaceae</taxon>
        <taxon>Allomyces</taxon>
    </lineage>
</organism>
<name>A0A0L0SYW5_ALLM3</name>
<dbReference type="PANTHER" id="PTHR10739">
    <property type="entry name" value="CYTIDYLYLTRANSFERASE"/>
    <property type="match status" value="1"/>
</dbReference>
<evidence type="ECO:0000259" key="12">
    <source>
        <dbReference type="Pfam" id="PF01467"/>
    </source>
</evidence>
<dbReference type="CDD" id="cd02174">
    <property type="entry name" value="CCT"/>
    <property type="match status" value="1"/>
</dbReference>
<dbReference type="eggNOG" id="KOG2804">
    <property type="taxonomic scope" value="Eukaryota"/>
</dbReference>
<dbReference type="Pfam" id="PF01467">
    <property type="entry name" value="CTP_transf_like"/>
    <property type="match status" value="1"/>
</dbReference>
<dbReference type="EC" id="2.7.7.15" evidence="10"/>
<keyword evidence="5" id="KW-0548">Nucleotidyltransferase</keyword>
<keyword evidence="6" id="KW-0443">Lipid metabolism</keyword>
<evidence type="ECO:0000256" key="4">
    <source>
        <dbReference type="ARBA" id="ARBA00022679"/>
    </source>
</evidence>
<evidence type="ECO:0000313" key="14">
    <source>
        <dbReference type="Proteomes" id="UP000054350"/>
    </source>
</evidence>
<protein>
    <recommendedName>
        <fullName evidence="10">choline-phosphate cytidylyltransferase</fullName>
        <ecNumber evidence="10">2.7.7.15</ecNumber>
    </recommendedName>
</protein>
<evidence type="ECO:0000256" key="6">
    <source>
        <dbReference type="ARBA" id="ARBA00023098"/>
    </source>
</evidence>
<evidence type="ECO:0000256" key="5">
    <source>
        <dbReference type="ARBA" id="ARBA00022695"/>
    </source>
</evidence>
<comment type="pathway">
    <text evidence="9">Phospholipid metabolism; phosphatidylcholine biosynthesis; phosphatidylcholine from phosphocholine: step 1/2.</text>
</comment>
<dbReference type="InterPro" id="IPR004821">
    <property type="entry name" value="Cyt_trans-like"/>
</dbReference>
<evidence type="ECO:0000256" key="1">
    <source>
        <dbReference type="ARBA" id="ARBA00005189"/>
    </source>
</evidence>
<dbReference type="InterPro" id="IPR041723">
    <property type="entry name" value="CCT"/>
</dbReference>
<dbReference type="FunFam" id="3.40.50.620:FF:000016">
    <property type="entry name" value="Putative choline-phosphate cytidylyltransferase B"/>
    <property type="match status" value="1"/>
</dbReference>
<dbReference type="GO" id="GO:0004105">
    <property type="term" value="F:choline-phosphate cytidylyltransferase activity"/>
    <property type="evidence" value="ECO:0007669"/>
    <property type="project" value="UniProtKB-EC"/>
</dbReference>
<dbReference type="Proteomes" id="UP000054350">
    <property type="component" value="Unassembled WGS sequence"/>
</dbReference>
<sequence>MASPATSAALASPHLADASSSNSSSSSSSSTAQAPASSNAPDPSLVPEAILNSPSVDVSASTTFRINAPPTDRAVRIYCDGIYDLFHYGHAKALEQAKKAFPNVHLLVGVCNDRETHKRKGKTVMVDHERYESVRHCKWVDQVIPDAPWIITQAFIDEHQIDYVAHDDIPYAAGDVADVYAFVKAQGRFLPTKRTDGISTSDLITRIVRDYDEYLRRNLNRGVSPRELNIGYFKEKRLRVAQQVMELQTEIKSELAEWKDEWKETVKTWEDKSAGYVKGFVSMFQKGVKLLRIRSPTGSRPTSPSVPQKRRRASDDDGDDRNEGDDMDADENGHEDRQRGRRHADQGEEESDESPIDPPPVLSPPPSNTRQQKQQQQPKQQQQQRPSKRRRQG</sequence>
<evidence type="ECO:0000256" key="8">
    <source>
        <dbReference type="ARBA" id="ARBA00023264"/>
    </source>
</evidence>
<evidence type="ECO:0000256" key="2">
    <source>
        <dbReference type="ARBA" id="ARBA00010101"/>
    </source>
</evidence>
<dbReference type="SUPFAM" id="SSF52374">
    <property type="entry name" value="Nucleotidylyl transferase"/>
    <property type="match status" value="1"/>
</dbReference>
<keyword evidence="4" id="KW-0808">Transferase</keyword>
<reference evidence="13 14" key="1">
    <citation type="submission" date="2009-11" db="EMBL/GenBank/DDBJ databases">
        <title>Annotation of Allomyces macrogynus ATCC 38327.</title>
        <authorList>
            <consortium name="The Broad Institute Genome Sequencing Platform"/>
            <person name="Russ C."/>
            <person name="Cuomo C."/>
            <person name="Burger G."/>
            <person name="Gray M.W."/>
            <person name="Holland P.W.H."/>
            <person name="King N."/>
            <person name="Lang F.B.F."/>
            <person name="Roger A.J."/>
            <person name="Ruiz-Trillo I."/>
            <person name="Young S.K."/>
            <person name="Zeng Q."/>
            <person name="Gargeya S."/>
            <person name="Fitzgerald M."/>
            <person name="Haas B."/>
            <person name="Abouelleil A."/>
            <person name="Alvarado L."/>
            <person name="Arachchi H.M."/>
            <person name="Berlin A."/>
            <person name="Chapman S.B."/>
            <person name="Gearin G."/>
            <person name="Goldberg J."/>
            <person name="Griggs A."/>
            <person name="Gujja S."/>
            <person name="Hansen M."/>
            <person name="Heiman D."/>
            <person name="Howarth C."/>
            <person name="Larimer J."/>
            <person name="Lui A."/>
            <person name="MacDonald P.J.P."/>
            <person name="McCowen C."/>
            <person name="Montmayeur A."/>
            <person name="Murphy C."/>
            <person name="Neiman D."/>
            <person name="Pearson M."/>
            <person name="Priest M."/>
            <person name="Roberts A."/>
            <person name="Saif S."/>
            <person name="Shea T."/>
            <person name="Sisk P."/>
            <person name="Stolte C."/>
            <person name="Sykes S."/>
            <person name="Wortman J."/>
            <person name="Nusbaum C."/>
            <person name="Birren B."/>
        </authorList>
    </citation>
    <scope>NUCLEOTIDE SEQUENCE [LARGE SCALE GENOMIC DNA]</scope>
    <source>
        <strain evidence="13 14">ATCC 38327</strain>
    </source>
</reference>
<proteinExistence type="inferred from homology"/>
<dbReference type="GO" id="GO:0031210">
    <property type="term" value="F:phosphatidylcholine binding"/>
    <property type="evidence" value="ECO:0007669"/>
    <property type="project" value="TreeGrafter"/>
</dbReference>
<feature type="compositionally biased region" description="Low complexity" evidence="11">
    <location>
        <begin position="294"/>
        <end position="307"/>
    </location>
</feature>
<feature type="domain" description="Cytidyltransferase-like" evidence="12">
    <location>
        <begin position="78"/>
        <end position="206"/>
    </location>
</feature>
<dbReference type="InterPro" id="IPR014729">
    <property type="entry name" value="Rossmann-like_a/b/a_fold"/>
</dbReference>
<gene>
    <name evidence="13" type="ORF">AMAG_12431</name>
</gene>
<evidence type="ECO:0000256" key="3">
    <source>
        <dbReference type="ARBA" id="ARBA00022516"/>
    </source>
</evidence>
<keyword evidence="3" id="KW-0444">Lipid biosynthesis</keyword>
<evidence type="ECO:0000256" key="9">
    <source>
        <dbReference type="ARBA" id="ARBA00025706"/>
    </source>
</evidence>
<comment type="pathway">
    <text evidence="1">Lipid metabolism.</text>
</comment>
<dbReference type="VEuPathDB" id="FungiDB:AMAG_12431"/>
<feature type="compositionally biased region" description="Basic and acidic residues" evidence="11">
    <location>
        <begin position="331"/>
        <end position="346"/>
    </location>
</feature>
<feature type="compositionally biased region" description="Acidic residues" evidence="11">
    <location>
        <begin position="316"/>
        <end position="330"/>
    </location>
</feature>
<dbReference type="STRING" id="578462.A0A0L0SYW5"/>
<feature type="region of interest" description="Disordered" evidence="11">
    <location>
        <begin position="1"/>
        <end position="49"/>
    </location>
</feature>
<dbReference type="PANTHER" id="PTHR10739:SF13">
    <property type="entry name" value="CHOLINE-PHOSPHATE CYTIDYLYLTRANSFERASE"/>
    <property type="match status" value="1"/>
</dbReference>